<dbReference type="Proteomes" id="UP000472276">
    <property type="component" value="Unassembled WGS sequence"/>
</dbReference>
<protein>
    <submittedName>
        <fullName evidence="1">Uncharacterized protein</fullName>
    </submittedName>
</protein>
<accession>A0A668RMP9</accession>
<proteinExistence type="predicted"/>
<dbReference type="AlphaFoldDB" id="A0A668RMP9"/>
<dbReference type="Ensembl" id="ENSOABT00000001179.2">
    <property type="protein sequence ID" value="ENSOABP00000001139.1"/>
    <property type="gene ID" value="ENSOABG00000000715.2"/>
</dbReference>
<keyword evidence="2" id="KW-1185">Reference proteome</keyword>
<sequence>MFQIKRICDISAGHVGGPKCRVIARMCPEITVTVVEVNGSR</sequence>
<evidence type="ECO:0000313" key="1">
    <source>
        <dbReference type="Ensembl" id="ENSOABP00000001139.1"/>
    </source>
</evidence>
<organism evidence="1 2">
    <name type="scientific">Oreochromis aureus</name>
    <name type="common">Israeli tilapia</name>
    <name type="synonym">Chromis aureus</name>
    <dbReference type="NCBI Taxonomy" id="47969"/>
    <lineage>
        <taxon>Eukaryota</taxon>
        <taxon>Metazoa</taxon>
        <taxon>Chordata</taxon>
        <taxon>Craniata</taxon>
        <taxon>Vertebrata</taxon>
        <taxon>Euteleostomi</taxon>
        <taxon>Actinopterygii</taxon>
        <taxon>Neopterygii</taxon>
        <taxon>Teleostei</taxon>
        <taxon>Neoteleostei</taxon>
        <taxon>Acanthomorphata</taxon>
        <taxon>Ovalentaria</taxon>
        <taxon>Cichlomorphae</taxon>
        <taxon>Cichliformes</taxon>
        <taxon>Cichlidae</taxon>
        <taxon>African cichlids</taxon>
        <taxon>Pseudocrenilabrinae</taxon>
        <taxon>Oreochromini</taxon>
        <taxon>Oreochromis</taxon>
    </lineage>
</organism>
<reference evidence="1" key="1">
    <citation type="submission" date="2025-08" db="UniProtKB">
        <authorList>
            <consortium name="Ensembl"/>
        </authorList>
    </citation>
    <scope>IDENTIFICATION</scope>
</reference>
<name>A0A668RMP9_OREAU</name>
<evidence type="ECO:0000313" key="2">
    <source>
        <dbReference type="Proteomes" id="UP000472276"/>
    </source>
</evidence>
<reference evidence="1" key="2">
    <citation type="submission" date="2025-09" db="UniProtKB">
        <authorList>
            <consortium name="Ensembl"/>
        </authorList>
    </citation>
    <scope>IDENTIFICATION</scope>
</reference>